<gene>
    <name evidence="5" type="ORF">RZS28_17785</name>
</gene>
<keyword evidence="2" id="KW-0574">Periplasm</keyword>
<dbReference type="SUPFAM" id="SSF47752">
    <property type="entry name" value="Protein HNS-dependent expression A, HdeA"/>
    <property type="match status" value="1"/>
</dbReference>
<dbReference type="Pfam" id="PF06411">
    <property type="entry name" value="HdeA"/>
    <property type="match status" value="1"/>
</dbReference>
<keyword evidence="1 4" id="KW-0732">Signal</keyword>
<dbReference type="InterPro" id="IPR038303">
    <property type="entry name" value="HdeA/HdeB_sf"/>
</dbReference>
<organism evidence="5 6">
    <name type="scientific">Methylocapsa polymorpha</name>
    <dbReference type="NCBI Taxonomy" id="3080828"/>
    <lineage>
        <taxon>Bacteria</taxon>
        <taxon>Pseudomonadati</taxon>
        <taxon>Pseudomonadota</taxon>
        <taxon>Alphaproteobacteria</taxon>
        <taxon>Hyphomicrobiales</taxon>
        <taxon>Beijerinckiaceae</taxon>
        <taxon>Methylocapsa</taxon>
    </lineage>
</organism>
<evidence type="ECO:0000256" key="3">
    <source>
        <dbReference type="ARBA" id="ARBA00023186"/>
    </source>
</evidence>
<protein>
    <submittedName>
        <fullName evidence="5">HdeA/HdeB family chaperone</fullName>
    </submittedName>
</protein>
<feature type="chain" id="PRO_5047510516" evidence="4">
    <location>
        <begin position="27"/>
        <end position="106"/>
    </location>
</feature>
<sequence length="106" mass="11787">MMKKASLVLSMVGISALALFSAPAEAKNPQDWTCSEFIQVPNKAKPNVVYWLDGFNKGSKSDTSEVTAKDFNHPIGKLVDECRKNKTENLWDAIVKHFYSAAKQIP</sequence>
<dbReference type="Proteomes" id="UP001626536">
    <property type="component" value="Chromosome"/>
</dbReference>
<reference evidence="5 6" key="1">
    <citation type="submission" date="2023-10" db="EMBL/GenBank/DDBJ databases">
        <title>Novel methanotroph of the genus Methylocapsa from a subarctic wetland.</title>
        <authorList>
            <person name="Belova S.E."/>
            <person name="Oshkin I.Y."/>
            <person name="Miroshnikov K."/>
            <person name="Dedysh S.N."/>
        </authorList>
    </citation>
    <scope>NUCLEOTIDE SEQUENCE [LARGE SCALE GENOMIC DNA]</scope>
    <source>
        <strain evidence="5 6">RX1</strain>
    </source>
</reference>
<keyword evidence="3" id="KW-0143">Chaperone</keyword>
<evidence type="ECO:0000313" key="5">
    <source>
        <dbReference type="EMBL" id="WOJ89610.1"/>
    </source>
</evidence>
<proteinExistence type="predicted"/>
<dbReference type="InterPro" id="IPR010486">
    <property type="entry name" value="HNS-dep_expression_A/B"/>
</dbReference>
<dbReference type="EMBL" id="CP136862">
    <property type="protein sequence ID" value="WOJ89610.1"/>
    <property type="molecule type" value="Genomic_DNA"/>
</dbReference>
<accession>A0ABZ0HTF4</accession>
<evidence type="ECO:0000256" key="2">
    <source>
        <dbReference type="ARBA" id="ARBA00022764"/>
    </source>
</evidence>
<name>A0ABZ0HTF4_9HYPH</name>
<evidence type="ECO:0000313" key="6">
    <source>
        <dbReference type="Proteomes" id="UP001626536"/>
    </source>
</evidence>
<dbReference type="RefSeq" id="WP_407339056.1">
    <property type="nucleotide sequence ID" value="NZ_CP136862.1"/>
</dbReference>
<keyword evidence="6" id="KW-1185">Reference proteome</keyword>
<evidence type="ECO:0000256" key="1">
    <source>
        <dbReference type="ARBA" id="ARBA00022729"/>
    </source>
</evidence>
<dbReference type="Gene3D" id="1.10.890.10">
    <property type="entry name" value="HNS-dependent expression A"/>
    <property type="match status" value="1"/>
</dbReference>
<feature type="signal peptide" evidence="4">
    <location>
        <begin position="1"/>
        <end position="26"/>
    </location>
</feature>
<evidence type="ECO:0000256" key="4">
    <source>
        <dbReference type="SAM" id="SignalP"/>
    </source>
</evidence>
<dbReference type="InterPro" id="IPR036831">
    <property type="entry name" value="HdeA_sf"/>
</dbReference>